<evidence type="ECO:0000313" key="1">
    <source>
        <dbReference type="EMBL" id="VAX40324.1"/>
    </source>
</evidence>
<accession>A0A3B1DVS4</accession>
<dbReference type="InterPro" id="IPR029063">
    <property type="entry name" value="SAM-dependent_MTases_sf"/>
</dbReference>
<reference evidence="1" key="1">
    <citation type="submission" date="2018-06" db="EMBL/GenBank/DDBJ databases">
        <authorList>
            <person name="Zhirakovskaya E."/>
        </authorList>
    </citation>
    <scope>NUCLEOTIDE SEQUENCE</scope>
</reference>
<sequence>MTSPASETTRWFRNRYYFRLNQRRFEHLTQLELPLRDRQVLEVGAGIGDHTTYFLDRGCRVTATEGRSDNLAYLAARFEDHPEVTTALLDLDEPTALEGCPWEVGYCYGVLYHLMKPAEALAFISPQITDMLLLETVCALGEETAVNLVKEDTNRSSQSLRGTGCRTTRPWVMHELRKHFAHVYTTTTQPWHPEFADTWSAGPSEGLTLSRAVFVASRTPILNTGLTEELPMTQARC</sequence>
<dbReference type="Gene3D" id="3.40.50.150">
    <property type="entry name" value="Vaccinia Virus protein VP39"/>
    <property type="match status" value="1"/>
</dbReference>
<proteinExistence type="predicted"/>
<gene>
    <name evidence="1" type="ORF">MNBD_PLANCTO03-2334</name>
</gene>
<dbReference type="AlphaFoldDB" id="A0A3B1DVS4"/>
<organism evidence="1">
    <name type="scientific">hydrothermal vent metagenome</name>
    <dbReference type="NCBI Taxonomy" id="652676"/>
    <lineage>
        <taxon>unclassified sequences</taxon>
        <taxon>metagenomes</taxon>
        <taxon>ecological metagenomes</taxon>
    </lineage>
</organism>
<evidence type="ECO:0008006" key="2">
    <source>
        <dbReference type="Google" id="ProtNLM"/>
    </source>
</evidence>
<dbReference type="EMBL" id="UOGK01000375">
    <property type="protein sequence ID" value="VAX40324.1"/>
    <property type="molecule type" value="Genomic_DNA"/>
</dbReference>
<protein>
    <recommendedName>
        <fullName evidence="2">Methyltransferase domain-containing protein</fullName>
    </recommendedName>
</protein>
<name>A0A3B1DVS4_9ZZZZ</name>
<dbReference type="SUPFAM" id="SSF53335">
    <property type="entry name" value="S-adenosyl-L-methionine-dependent methyltransferases"/>
    <property type="match status" value="1"/>
</dbReference>